<evidence type="ECO:0000313" key="2">
    <source>
        <dbReference type="Proteomes" id="UP000023435"/>
    </source>
</evidence>
<dbReference type="AlphaFoldDB" id="A0A120AFY6"/>
<dbReference type="Pfam" id="PF22352">
    <property type="entry name" value="K319L-like_PKD"/>
    <property type="match status" value="1"/>
</dbReference>
<sequence length="83" mass="8670">MNVGAGNYTVSGSGGTGALSYSWARIGGDVINISSTTAQTVSWSASIPKNTSKSATFRCTVTDTAGQSAFHDVTVYLDYFTDF</sequence>
<keyword evidence="2" id="KW-1185">Reference proteome</keyword>
<gene>
    <name evidence="1" type="ORF">AZ78_1307</name>
</gene>
<name>A0A120AFY6_9GAMM</name>
<evidence type="ECO:0008006" key="3">
    <source>
        <dbReference type="Google" id="ProtNLM"/>
    </source>
</evidence>
<accession>A0A120AFY6</accession>
<dbReference type="EMBL" id="JAJA02000001">
    <property type="protein sequence ID" value="KWS03758.1"/>
    <property type="molecule type" value="Genomic_DNA"/>
</dbReference>
<proteinExistence type="predicted"/>
<comment type="caution">
    <text evidence="1">The sequence shown here is derived from an EMBL/GenBank/DDBJ whole genome shotgun (WGS) entry which is preliminary data.</text>
</comment>
<dbReference type="InterPro" id="IPR013783">
    <property type="entry name" value="Ig-like_fold"/>
</dbReference>
<protein>
    <recommendedName>
        <fullName evidence="3">Ig-like domain-containing protein</fullName>
    </recommendedName>
</protein>
<organism evidence="1 2">
    <name type="scientific">Lysobacter capsici AZ78</name>
    <dbReference type="NCBI Taxonomy" id="1444315"/>
    <lineage>
        <taxon>Bacteria</taxon>
        <taxon>Pseudomonadati</taxon>
        <taxon>Pseudomonadota</taxon>
        <taxon>Gammaproteobacteria</taxon>
        <taxon>Lysobacterales</taxon>
        <taxon>Lysobacteraceae</taxon>
        <taxon>Lysobacter</taxon>
    </lineage>
</organism>
<dbReference type="Proteomes" id="UP000023435">
    <property type="component" value="Unassembled WGS sequence"/>
</dbReference>
<reference evidence="1 2" key="1">
    <citation type="journal article" date="2014" name="Genome Announc.">
        <title>Draft Genome Sequence of Lysobacter capsici AZ78, a Bacterium Antagonistic to Plant-Pathogenic Oomycetes.</title>
        <authorList>
            <person name="Puopolo G."/>
            <person name="Sonego P."/>
            <person name="Engelen K."/>
            <person name="Pertot I."/>
        </authorList>
    </citation>
    <scope>NUCLEOTIDE SEQUENCE [LARGE SCALE GENOMIC DNA]</scope>
    <source>
        <strain evidence="1 2">AZ78</strain>
    </source>
</reference>
<evidence type="ECO:0000313" key="1">
    <source>
        <dbReference type="EMBL" id="KWS03758.1"/>
    </source>
</evidence>
<dbReference type="Gene3D" id="2.60.40.10">
    <property type="entry name" value="Immunoglobulins"/>
    <property type="match status" value="1"/>
</dbReference>